<comment type="similarity">
    <text evidence="1">Belongs to the ABC transporter superfamily.</text>
</comment>
<dbReference type="InterPro" id="IPR027417">
    <property type="entry name" value="P-loop_NTPase"/>
</dbReference>
<evidence type="ECO:0000313" key="7">
    <source>
        <dbReference type="Proteomes" id="UP000585437"/>
    </source>
</evidence>
<dbReference type="GO" id="GO:0005524">
    <property type="term" value="F:ATP binding"/>
    <property type="evidence" value="ECO:0007669"/>
    <property type="project" value="UniProtKB-KW"/>
</dbReference>
<dbReference type="PROSITE" id="PS00211">
    <property type="entry name" value="ABC_TRANSPORTER_1"/>
    <property type="match status" value="1"/>
</dbReference>
<organism evidence="6 7">
    <name type="scientific">Rhizobium soli</name>
    <dbReference type="NCBI Taxonomy" id="424798"/>
    <lineage>
        <taxon>Bacteria</taxon>
        <taxon>Pseudomonadati</taxon>
        <taxon>Pseudomonadota</taxon>
        <taxon>Alphaproteobacteria</taxon>
        <taxon>Hyphomicrobiales</taxon>
        <taxon>Rhizobiaceae</taxon>
        <taxon>Rhizobium/Agrobacterium group</taxon>
        <taxon>Rhizobium</taxon>
    </lineage>
</organism>
<dbReference type="Pfam" id="PF00005">
    <property type="entry name" value="ABC_tran"/>
    <property type="match status" value="1"/>
</dbReference>
<reference evidence="6 7" key="1">
    <citation type="submission" date="2020-08" db="EMBL/GenBank/DDBJ databases">
        <title>The Agave Microbiome: Exploring the role of microbial communities in plant adaptations to desert environments.</title>
        <authorList>
            <person name="Partida-Martinez L.P."/>
        </authorList>
    </citation>
    <scope>NUCLEOTIDE SEQUENCE [LARGE SCALE GENOMIC DNA]</scope>
    <source>
        <strain evidence="6 7">AS3.12</strain>
    </source>
</reference>
<dbReference type="InterPro" id="IPR003593">
    <property type="entry name" value="AAA+_ATPase"/>
</dbReference>
<evidence type="ECO:0000256" key="4">
    <source>
        <dbReference type="ARBA" id="ARBA00022840"/>
    </source>
</evidence>
<keyword evidence="4 6" id="KW-0067">ATP-binding</keyword>
<dbReference type="AlphaFoldDB" id="A0A7X0JIR4"/>
<dbReference type="CDD" id="cd03225">
    <property type="entry name" value="ABC_cobalt_CbiO_domain1"/>
    <property type="match status" value="1"/>
</dbReference>
<dbReference type="GO" id="GO:0042626">
    <property type="term" value="F:ATPase-coupled transmembrane transporter activity"/>
    <property type="evidence" value="ECO:0007669"/>
    <property type="project" value="TreeGrafter"/>
</dbReference>
<dbReference type="Gene3D" id="3.40.50.300">
    <property type="entry name" value="P-loop containing nucleotide triphosphate hydrolases"/>
    <property type="match status" value="1"/>
</dbReference>
<name>A0A7X0JIR4_9HYPH</name>
<keyword evidence="7" id="KW-1185">Reference proteome</keyword>
<evidence type="ECO:0000259" key="5">
    <source>
        <dbReference type="PROSITE" id="PS50893"/>
    </source>
</evidence>
<keyword evidence="2" id="KW-0813">Transport</keyword>
<keyword evidence="6" id="KW-0378">Hydrolase</keyword>
<dbReference type="GO" id="GO:0016887">
    <property type="term" value="F:ATP hydrolysis activity"/>
    <property type="evidence" value="ECO:0007669"/>
    <property type="project" value="InterPro"/>
</dbReference>
<sequence>MFTFHSAFPLCSRRDIDRSSNRGPALDIHFDKAEARFDGRVTLHPLTVRLTERRIGVIGLNGSGKTTFARMINGLVSPASGNVVVNGFDTKADTDRARAQVGFIFQNPQNQIILPILKEDIALGLTPRKLSKAEIEARTAAILARFGIGHLADRRSHELSGGELQLAAFASVLVTEPDILIMDEPTNQLDLKNRNLVARTISELPENVIVLTHDLDLIADFERVLLFDNGRLAGDGNAAEIIARYRELAA</sequence>
<dbReference type="InterPro" id="IPR015856">
    <property type="entry name" value="ABC_transpr_CbiO/EcfA_su"/>
</dbReference>
<dbReference type="PROSITE" id="PS50893">
    <property type="entry name" value="ABC_TRANSPORTER_2"/>
    <property type="match status" value="1"/>
</dbReference>
<dbReference type="EC" id="3.6.3.-" evidence="6"/>
<comment type="caution">
    <text evidence="6">The sequence shown here is derived from an EMBL/GenBank/DDBJ whole genome shotgun (WGS) entry which is preliminary data.</text>
</comment>
<dbReference type="PANTHER" id="PTHR43553:SF24">
    <property type="entry name" value="ENERGY-COUPLING FACTOR TRANSPORTER ATP-BINDING PROTEIN ECFA1"/>
    <property type="match status" value="1"/>
</dbReference>
<feature type="domain" description="ABC transporter" evidence="5">
    <location>
        <begin position="28"/>
        <end position="250"/>
    </location>
</feature>
<evidence type="ECO:0000256" key="1">
    <source>
        <dbReference type="ARBA" id="ARBA00005417"/>
    </source>
</evidence>
<accession>A0A7X0JIR4</accession>
<gene>
    <name evidence="6" type="ORF">F4695_000869</name>
</gene>
<dbReference type="InterPro" id="IPR050095">
    <property type="entry name" value="ECF_ABC_transporter_ATP-bd"/>
</dbReference>
<dbReference type="PANTHER" id="PTHR43553">
    <property type="entry name" value="HEAVY METAL TRANSPORTER"/>
    <property type="match status" value="1"/>
</dbReference>
<dbReference type="SMART" id="SM00382">
    <property type="entry name" value="AAA"/>
    <property type="match status" value="1"/>
</dbReference>
<protein>
    <submittedName>
        <fullName evidence="6">Biotin transport system ATP-binding protein</fullName>
        <ecNumber evidence="6">3.6.3.-</ecNumber>
    </submittedName>
</protein>
<evidence type="ECO:0000256" key="3">
    <source>
        <dbReference type="ARBA" id="ARBA00022741"/>
    </source>
</evidence>
<evidence type="ECO:0000313" key="6">
    <source>
        <dbReference type="EMBL" id="MBB6507537.1"/>
    </source>
</evidence>
<dbReference type="SUPFAM" id="SSF52540">
    <property type="entry name" value="P-loop containing nucleoside triphosphate hydrolases"/>
    <property type="match status" value="1"/>
</dbReference>
<dbReference type="GO" id="GO:0043190">
    <property type="term" value="C:ATP-binding cassette (ABC) transporter complex"/>
    <property type="evidence" value="ECO:0007669"/>
    <property type="project" value="TreeGrafter"/>
</dbReference>
<evidence type="ECO:0000256" key="2">
    <source>
        <dbReference type="ARBA" id="ARBA00022448"/>
    </source>
</evidence>
<dbReference type="Proteomes" id="UP000585437">
    <property type="component" value="Unassembled WGS sequence"/>
</dbReference>
<dbReference type="InterPro" id="IPR017871">
    <property type="entry name" value="ABC_transporter-like_CS"/>
</dbReference>
<dbReference type="InterPro" id="IPR003439">
    <property type="entry name" value="ABC_transporter-like_ATP-bd"/>
</dbReference>
<dbReference type="EMBL" id="JACHBU010000002">
    <property type="protein sequence ID" value="MBB6507537.1"/>
    <property type="molecule type" value="Genomic_DNA"/>
</dbReference>
<proteinExistence type="inferred from homology"/>
<keyword evidence="3" id="KW-0547">Nucleotide-binding</keyword>